<dbReference type="Proteomes" id="UP001158576">
    <property type="component" value="Chromosome XSR"/>
</dbReference>
<proteinExistence type="predicted"/>
<dbReference type="Pfam" id="PF05439">
    <property type="entry name" value="JTB"/>
    <property type="match status" value="1"/>
</dbReference>
<evidence type="ECO:0000313" key="3">
    <source>
        <dbReference type="Proteomes" id="UP001158576"/>
    </source>
</evidence>
<evidence type="ECO:0000256" key="1">
    <source>
        <dbReference type="SAM" id="SignalP"/>
    </source>
</evidence>
<dbReference type="PANTHER" id="PTHR13041">
    <property type="entry name" value="JTB PROTEIN-RELATED"/>
    <property type="match status" value="1"/>
</dbReference>
<dbReference type="PANTHER" id="PTHR13041:SF3">
    <property type="entry name" value="PROTEIN JTB"/>
    <property type="match status" value="1"/>
</dbReference>
<gene>
    <name evidence="2" type="ORF">OKIOD_LOCUS8486</name>
</gene>
<feature type="signal peptide" evidence="1">
    <location>
        <begin position="1"/>
        <end position="19"/>
    </location>
</feature>
<dbReference type="Gene3D" id="3.30.720.220">
    <property type="match status" value="1"/>
</dbReference>
<accession>A0ABN7SNY4</accession>
<protein>
    <submittedName>
        <fullName evidence="2">Oidioi.mRNA.OKI2018_I69.XSR.g16928.t1.cds</fullName>
    </submittedName>
</protein>
<keyword evidence="1" id="KW-0732">Signal</keyword>
<keyword evidence="3" id="KW-1185">Reference proteome</keyword>
<evidence type="ECO:0000313" key="2">
    <source>
        <dbReference type="EMBL" id="CAG5100278.1"/>
    </source>
</evidence>
<dbReference type="EMBL" id="OU015569">
    <property type="protein sequence ID" value="CAG5100278.1"/>
    <property type="molecule type" value="Genomic_DNA"/>
</dbReference>
<name>A0ABN7SNY4_OIKDI</name>
<sequence>MKIGWSLFVILAVTNFGEGKAKLACWETERFEIENACRACRSKGDNQRICAETGFIEKVKCNSGQIEARSCTELPADQKKKFIKFELFCALFGTGCAYFTFQRMRQLDREHDERIKKQLSSL</sequence>
<feature type="chain" id="PRO_5046263445" evidence="1">
    <location>
        <begin position="20"/>
        <end position="122"/>
    </location>
</feature>
<reference evidence="2 3" key="1">
    <citation type="submission" date="2021-04" db="EMBL/GenBank/DDBJ databases">
        <authorList>
            <person name="Bliznina A."/>
        </authorList>
    </citation>
    <scope>NUCLEOTIDE SEQUENCE [LARGE SCALE GENOMIC DNA]</scope>
</reference>
<dbReference type="InterPro" id="IPR008657">
    <property type="entry name" value="JTB"/>
</dbReference>
<organism evidence="2 3">
    <name type="scientific">Oikopleura dioica</name>
    <name type="common">Tunicate</name>
    <dbReference type="NCBI Taxonomy" id="34765"/>
    <lineage>
        <taxon>Eukaryota</taxon>
        <taxon>Metazoa</taxon>
        <taxon>Chordata</taxon>
        <taxon>Tunicata</taxon>
        <taxon>Appendicularia</taxon>
        <taxon>Copelata</taxon>
        <taxon>Oikopleuridae</taxon>
        <taxon>Oikopleura</taxon>
    </lineage>
</organism>